<dbReference type="Pfam" id="PF01966">
    <property type="entry name" value="HD"/>
    <property type="match status" value="1"/>
</dbReference>
<dbReference type="PANTHER" id="PTHR35795:SF1">
    <property type="entry name" value="BIS(5'-NUCLEOSYL)-TETRAPHOSPHATASE, SYMMETRICAL"/>
    <property type="match status" value="1"/>
</dbReference>
<dbReference type="AlphaFoldDB" id="A0A0W8FGL0"/>
<organism evidence="3">
    <name type="scientific">hydrocarbon metagenome</name>
    <dbReference type="NCBI Taxonomy" id="938273"/>
    <lineage>
        <taxon>unclassified sequences</taxon>
        <taxon>metagenomes</taxon>
        <taxon>ecological metagenomes</taxon>
    </lineage>
</organism>
<protein>
    <submittedName>
        <fullName evidence="3">Putative dntp triphosphohydrolase</fullName>
    </submittedName>
</protein>
<dbReference type="Pfam" id="PF13286">
    <property type="entry name" value="HD_assoc"/>
    <property type="match status" value="1"/>
</dbReference>
<reference evidence="3" key="1">
    <citation type="journal article" date="2015" name="Proc. Natl. Acad. Sci. U.S.A.">
        <title>Networks of energetic and metabolic interactions define dynamics in microbial communities.</title>
        <authorList>
            <person name="Embree M."/>
            <person name="Liu J.K."/>
            <person name="Al-Bassam M.M."/>
            <person name="Zengler K."/>
        </authorList>
    </citation>
    <scope>NUCLEOTIDE SEQUENCE</scope>
</reference>
<dbReference type="InterPro" id="IPR006674">
    <property type="entry name" value="HD_domain"/>
</dbReference>
<keyword evidence="1 3" id="KW-0378">Hydrolase</keyword>
<accession>A0A0W8FGL0</accession>
<dbReference type="PROSITE" id="PS51831">
    <property type="entry name" value="HD"/>
    <property type="match status" value="1"/>
</dbReference>
<evidence type="ECO:0000256" key="1">
    <source>
        <dbReference type="ARBA" id="ARBA00022801"/>
    </source>
</evidence>
<sequence length="426" mass="48259">MPPAGLRMTRDVSESFLHRAGTASSGMEHAARYRRRLPEAVMEEIASYIAAKEALLAPRAARNSDAVRRFGKKPADIRTEYSRDADRIIHTMAYARYIDKSQVFWLVNNDHITHRVLHVQLVSKIARTIGRSLRLNEDLIEAIALGHDIGHIPYGHLGEACLSELCEKEGLGPFRHNVQSVRALQVIEDCDLTLQVLDGILCHNGEAYDDRIEPEQEKTWEALDDAMADGRDHAPMTLEGCAVRFADTIAYIGRDIQDAVLVGLIEGLHEIPRPVQEVLGGTNAAIIDTLIKDVIEGSSAGERPLIAYSNEAAAALAVLKEFNYRRIYLHSRARAEIPRVRRMYETVFFGFLDDLVQNRKRSKIFSDFIDAPWIAAAYRERATEQELVRDFIAGMTDRYFERRFRDFVLPRKAEGKFAVWEDGEQL</sequence>
<evidence type="ECO:0000313" key="3">
    <source>
        <dbReference type="EMBL" id="KUG20040.1"/>
    </source>
</evidence>
<evidence type="ECO:0000259" key="2">
    <source>
        <dbReference type="PROSITE" id="PS51831"/>
    </source>
</evidence>
<name>A0A0W8FGL0_9ZZZZ</name>
<proteinExistence type="predicted"/>
<dbReference type="SUPFAM" id="SSF109604">
    <property type="entry name" value="HD-domain/PDEase-like"/>
    <property type="match status" value="1"/>
</dbReference>
<dbReference type="PANTHER" id="PTHR35795">
    <property type="entry name" value="SLR1885 PROTEIN"/>
    <property type="match status" value="1"/>
</dbReference>
<dbReference type="CDD" id="cd00077">
    <property type="entry name" value="HDc"/>
    <property type="match status" value="1"/>
</dbReference>
<dbReference type="EMBL" id="LNQE01001233">
    <property type="protein sequence ID" value="KUG20040.1"/>
    <property type="molecule type" value="Genomic_DNA"/>
</dbReference>
<dbReference type="InterPro" id="IPR003607">
    <property type="entry name" value="HD/PDEase_dom"/>
</dbReference>
<gene>
    <name evidence="3" type="ORF">ASZ90_010242</name>
</gene>
<dbReference type="InterPro" id="IPR026875">
    <property type="entry name" value="PHydrolase_assoc_dom"/>
</dbReference>
<comment type="caution">
    <text evidence="3">The sequence shown here is derived from an EMBL/GenBank/DDBJ whole genome shotgun (WGS) entry which is preliminary data.</text>
</comment>
<dbReference type="GO" id="GO:0016787">
    <property type="term" value="F:hydrolase activity"/>
    <property type="evidence" value="ECO:0007669"/>
    <property type="project" value="UniProtKB-KW"/>
</dbReference>
<feature type="domain" description="HD" evidence="2">
    <location>
        <begin position="115"/>
        <end position="252"/>
    </location>
</feature>
<dbReference type="SMART" id="SM00471">
    <property type="entry name" value="HDc"/>
    <property type="match status" value="1"/>
</dbReference>
<dbReference type="Gene3D" id="1.10.3210.10">
    <property type="entry name" value="Hypothetical protein af1432"/>
    <property type="match status" value="1"/>
</dbReference>
<dbReference type="InterPro" id="IPR051094">
    <property type="entry name" value="Diverse_Catalytic_Enzymes"/>
</dbReference>